<feature type="signal peptide" evidence="1">
    <location>
        <begin position="1"/>
        <end position="21"/>
    </location>
</feature>
<dbReference type="Proteomes" id="UP000199598">
    <property type="component" value="Unassembled WGS sequence"/>
</dbReference>
<dbReference type="EMBL" id="FOSK01000002">
    <property type="protein sequence ID" value="SFK16190.1"/>
    <property type="molecule type" value="Genomic_DNA"/>
</dbReference>
<comment type="caution">
    <text evidence="3">The sequence shown here is derived from an EMBL/GenBank/DDBJ whole genome shotgun (WGS) entry which is preliminary data.</text>
</comment>
<evidence type="ECO:0000259" key="2">
    <source>
        <dbReference type="Pfam" id="PF13098"/>
    </source>
</evidence>
<dbReference type="SUPFAM" id="SSF52833">
    <property type="entry name" value="Thioredoxin-like"/>
    <property type="match status" value="1"/>
</dbReference>
<accession>A0A1I3X9L8</accession>
<protein>
    <submittedName>
        <fullName evidence="3">Thioredoxin-related protein</fullName>
    </submittedName>
</protein>
<keyword evidence="1" id="KW-0732">Signal</keyword>
<dbReference type="Pfam" id="PF13098">
    <property type="entry name" value="Thioredoxin_2"/>
    <property type="match status" value="1"/>
</dbReference>
<proteinExistence type="predicted"/>
<reference evidence="3 4" key="1">
    <citation type="submission" date="2016-10" db="EMBL/GenBank/DDBJ databases">
        <authorList>
            <person name="Varghese N."/>
            <person name="Submissions S."/>
        </authorList>
    </citation>
    <scope>NUCLEOTIDE SEQUENCE [LARGE SCALE GENOMIC DNA]</scope>
    <source>
        <strain evidence="3 4">DSM 16392</strain>
    </source>
</reference>
<feature type="chain" id="PRO_5045273983" evidence="1">
    <location>
        <begin position="22"/>
        <end position="190"/>
    </location>
</feature>
<evidence type="ECO:0000313" key="3">
    <source>
        <dbReference type="EMBL" id="SFK16190.1"/>
    </source>
</evidence>
<feature type="domain" description="Thioredoxin-like fold" evidence="2">
    <location>
        <begin position="48"/>
        <end position="132"/>
    </location>
</feature>
<gene>
    <name evidence="3" type="ORF">SAMN04488518_102455</name>
</gene>
<keyword evidence="4" id="KW-1185">Reference proteome</keyword>
<dbReference type="InterPro" id="IPR041737">
    <property type="entry name" value="SoxW"/>
</dbReference>
<dbReference type="InterPro" id="IPR012336">
    <property type="entry name" value="Thioredoxin-like_fold"/>
</dbReference>
<evidence type="ECO:0000313" key="4">
    <source>
        <dbReference type="Proteomes" id="UP000199598"/>
    </source>
</evidence>
<dbReference type="Gene3D" id="3.40.30.10">
    <property type="entry name" value="Glutaredoxin"/>
    <property type="match status" value="1"/>
</dbReference>
<dbReference type="RefSeq" id="WP_093517755.1">
    <property type="nucleotide sequence ID" value="NZ_FOSK01000002.1"/>
</dbReference>
<organism evidence="3 4">
    <name type="scientific">Pseudovibrio ascidiaceicola</name>
    <dbReference type="NCBI Taxonomy" id="285279"/>
    <lineage>
        <taxon>Bacteria</taxon>
        <taxon>Pseudomonadati</taxon>
        <taxon>Pseudomonadota</taxon>
        <taxon>Alphaproteobacteria</taxon>
        <taxon>Hyphomicrobiales</taxon>
        <taxon>Stappiaceae</taxon>
        <taxon>Pseudovibrio</taxon>
    </lineage>
</organism>
<dbReference type="CDD" id="cd02951">
    <property type="entry name" value="SoxW"/>
    <property type="match status" value="1"/>
</dbReference>
<evidence type="ECO:0000256" key="1">
    <source>
        <dbReference type="SAM" id="SignalP"/>
    </source>
</evidence>
<sequence>MLKKLMLAAAMIFASMTLSFAEVGEDGLHKQPWLRLTFKDLKEDLAAANEEGKRMVILFEQRGCIYCSRLHKNVFSDPEVRKFIEDNYFVVQMNLFGDEEVTDFDGEVQTEKNIARRWGVVFTPTFLFLPEEVGTGKTAGTASVQTMPGSFGKWTTLNMLRWVKQKGYEGEEHFQKFHAREFLKQKEASE</sequence>
<dbReference type="InterPro" id="IPR036249">
    <property type="entry name" value="Thioredoxin-like_sf"/>
</dbReference>
<name>A0A1I3X9L8_9HYPH</name>